<proteinExistence type="predicted"/>
<protein>
    <submittedName>
        <fullName evidence="3">Replication protein H</fullName>
    </submittedName>
</protein>
<dbReference type="AlphaFoldDB" id="A0A554NCF7"/>
<dbReference type="EMBL" id="QMDX01000002">
    <property type="protein sequence ID" value="TSD15048.1"/>
    <property type="molecule type" value="Genomic_DNA"/>
</dbReference>
<dbReference type="Proteomes" id="UP000319894">
    <property type="component" value="Unassembled WGS sequence"/>
</dbReference>
<organism evidence="3 4">
    <name type="scientific">Haloglomus irregulare</name>
    <dbReference type="NCBI Taxonomy" id="2234134"/>
    <lineage>
        <taxon>Archaea</taxon>
        <taxon>Methanobacteriati</taxon>
        <taxon>Methanobacteriota</taxon>
        <taxon>Stenosarchaea group</taxon>
        <taxon>Halobacteria</taxon>
        <taxon>Halobacteriales</taxon>
        <taxon>Natronomonadaceae</taxon>
        <taxon>Haloglomus</taxon>
    </lineage>
</organism>
<dbReference type="InterPro" id="IPR053849">
    <property type="entry name" value="DUF5817_C"/>
</dbReference>
<evidence type="ECO:0000313" key="3">
    <source>
        <dbReference type="EMBL" id="TSD15048.1"/>
    </source>
</evidence>
<dbReference type="RefSeq" id="WP_144260888.1">
    <property type="nucleotide sequence ID" value="NZ_QMDX01000002.1"/>
</dbReference>
<keyword evidence="4" id="KW-1185">Reference proteome</keyword>
<dbReference type="InParanoid" id="A0A554NCF7"/>
<evidence type="ECO:0000259" key="1">
    <source>
        <dbReference type="Pfam" id="PF19134"/>
    </source>
</evidence>
<gene>
    <name evidence="3" type="ORF">DP107_04105</name>
</gene>
<dbReference type="Gene3D" id="3.90.820.10">
    <property type="entry name" value="Structural Genomics, Unknown Function 30-nov-00 1gh9 Mol_id"/>
    <property type="match status" value="1"/>
</dbReference>
<sequence length="174" mass="18904">MYAVVGCSDCEALWVVEGRPDTTSCPRCERRHQHKKLKKFVTRETASEAKDARTRLLAKRGGYEGAARDLEGFERLGDEAMAAGMSDEEFLDASGVDTDAVEAAAERTAGDGRSLSRTEAVRTALRELEAPTDAAVREFAADHGVPAEAVDRLLGKLERTGEVTRTTDGGYRLL</sequence>
<dbReference type="Pfam" id="PF22798">
    <property type="entry name" value="DUF5817_CT"/>
    <property type="match status" value="1"/>
</dbReference>
<dbReference type="InterPro" id="IPR043855">
    <property type="entry name" value="DUF5817"/>
</dbReference>
<dbReference type="Gene3D" id="1.10.10.10">
    <property type="entry name" value="Winged helix-like DNA-binding domain superfamily/Winged helix DNA-binding domain"/>
    <property type="match status" value="1"/>
</dbReference>
<feature type="domain" description="DUF5817" evidence="2">
    <location>
        <begin position="119"/>
        <end position="173"/>
    </location>
</feature>
<dbReference type="Pfam" id="PF19134">
    <property type="entry name" value="DUF5817"/>
    <property type="match status" value="1"/>
</dbReference>
<evidence type="ECO:0000259" key="2">
    <source>
        <dbReference type="Pfam" id="PF22798"/>
    </source>
</evidence>
<feature type="domain" description="DUF5817" evidence="1">
    <location>
        <begin position="2"/>
        <end position="58"/>
    </location>
</feature>
<accession>A0A554NCF7</accession>
<reference evidence="3 4" key="1">
    <citation type="submission" date="2018-06" db="EMBL/GenBank/DDBJ databases">
        <title>Natronomonas sp. F16-60 a new haloarchaeon isolated from a solar saltern of Isla Cristina, Huelva, Spain.</title>
        <authorList>
            <person name="Duran-Viseras A."/>
            <person name="Sanchez-Porro C."/>
            <person name="Ventosa A."/>
        </authorList>
    </citation>
    <scope>NUCLEOTIDE SEQUENCE [LARGE SCALE GENOMIC DNA]</scope>
    <source>
        <strain evidence="3 4">F16-60</strain>
    </source>
</reference>
<comment type="caution">
    <text evidence="3">The sequence shown here is derived from an EMBL/GenBank/DDBJ whole genome shotgun (WGS) entry which is preliminary data.</text>
</comment>
<name>A0A554NCF7_9EURY</name>
<evidence type="ECO:0000313" key="4">
    <source>
        <dbReference type="Proteomes" id="UP000319894"/>
    </source>
</evidence>
<dbReference type="InterPro" id="IPR036388">
    <property type="entry name" value="WH-like_DNA-bd_sf"/>
</dbReference>
<dbReference type="OrthoDB" id="142616at2157"/>